<dbReference type="Proteomes" id="UP000249061">
    <property type="component" value="Unassembled WGS sequence"/>
</dbReference>
<sequence>MSGDVEIEGWLAGLGFGLPAARRRARELLEAAGLTRAGKTRMSNEKLEKAESLLHERVFLHCTQSECVGFAKSSGREPVLCEPRNTCERCGGSDNSRAVKDVIDACRQRGVTRLVIVGGSPTARQELERLMTGSGLELRLVDGTKARPLELARGDLAWGDVVLLWGATELHHKVSNQYQDHATGPAKRKLIHVPRRGIAQVLAGLLAHLVR</sequence>
<name>A0A2W5W198_9BACT</name>
<comment type="caution">
    <text evidence="1">The sequence shown here is derived from an EMBL/GenBank/DDBJ whole genome shotgun (WGS) entry which is preliminary data.</text>
</comment>
<organism evidence="1 2">
    <name type="scientific">Archangium gephyra</name>
    <dbReference type="NCBI Taxonomy" id="48"/>
    <lineage>
        <taxon>Bacteria</taxon>
        <taxon>Pseudomonadati</taxon>
        <taxon>Myxococcota</taxon>
        <taxon>Myxococcia</taxon>
        <taxon>Myxococcales</taxon>
        <taxon>Cystobacterineae</taxon>
        <taxon>Archangiaceae</taxon>
        <taxon>Archangium</taxon>
    </lineage>
</organism>
<protein>
    <submittedName>
        <fullName evidence="1">Uncharacterized protein</fullName>
    </submittedName>
</protein>
<accession>A0A2W5W198</accession>
<proteinExistence type="predicted"/>
<evidence type="ECO:0000313" key="1">
    <source>
        <dbReference type="EMBL" id="PZR16821.1"/>
    </source>
</evidence>
<dbReference type="EMBL" id="QFQP01000003">
    <property type="protein sequence ID" value="PZR16821.1"/>
    <property type="molecule type" value="Genomic_DNA"/>
</dbReference>
<evidence type="ECO:0000313" key="2">
    <source>
        <dbReference type="Proteomes" id="UP000249061"/>
    </source>
</evidence>
<dbReference type="AlphaFoldDB" id="A0A2W5W198"/>
<reference evidence="1 2" key="1">
    <citation type="submission" date="2017-08" db="EMBL/GenBank/DDBJ databases">
        <title>Infants hospitalized years apart are colonized by the same room-sourced microbial strains.</title>
        <authorList>
            <person name="Brooks B."/>
            <person name="Olm M.R."/>
            <person name="Firek B.A."/>
            <person name="Baker R."/>
            <person name="Thomas B.C."/>
            <person name="Morowitz M.J."/>
            <person name="Banfield J.F."/>
        </authorList>
    </citation>
    <scope>NUCLEOTIDE SEQUENCE [LARGE SCALE GENOMIC DNA]</scope>
    <source>
        <strain evidence="1">S2_003_000_R2_14</strain>
    </source>
</reference>
<gene>
    <name evidence="1" type="ORF">DI536_05500</name>
</gene>